<evidence type="ECO:0000256" key="1">
    <source>
        <dbReference type="SAM" id="Phobius"/>
    </source>
</evidence>
<gene>
    <name evidence="3" type="primary">tadG</name>
    <name evidence="3" type="ORF">NGAL_HAMBI1145_38560</name>
</gene>
<evidence type="ECO:0000313" key="3">
    <source>
        <dbReference type="EMBL" id="CDZ37410.1"/>
    </source>
</evidence>
<dbReference type="Proteomes" id="UP000046176">
    <property type="component" value="Unassembled WGS sequence"/>
</dbReference>
<organism evidence="3 4">
    <name type="scientific">Neorhizobium galegae bv. officinalis</name>
    <dbReference type="NCBI Taxonomy" id="323656"/>
    <lineage>
        <taxon>Bacteria</taxon>
        <taxon>Pseudomonadati</taxon>
        <taxon>Pseudomonadota</taxon>
        <taxon>Alphaproteobacteria</taxon>
        <taxon>Hyphomicrobiales</taxon>
        <taxon>Rhizobiaceae</taxon>
        <taxon>Rhizobium/Agrobacterium group</taxon>
        <taxon>Neorhizobium</taxon>
    </lineage>
</organism>
<keyword evidence="1" id="KW-0472">Membrane</keyword>
<feature type="transmembrane region" description="Helical" evidence="1">
    <location>
        <begin position="34"/>
        <end position="52"/>
    </location>
</feature>
<name>A0A0T7FQX4_NEOGA</name>
<accession>A0A0T7FQX4</accession>
<feature type="domain" description="TadE-like" evidence="2">
    <location>
        <begin position="28"/>
        <end position="68"/>
    </location>
</feature>
<dbReference type="EMBL" id="CCRH01000010">
    <property type="protein sequence ID" value="CDZ37410.1"/>
    <property type="molecule type" value="Genomic_DNA"/>
</dbReference>
<keyword evidence="1" id="KW-1133">Transmembrane helix</keyword>
<reference evidence="3 4" key="1">
    <citation type="submission" date="2014-08" db="EMBL/GenBank/DDBJ databases">
        <authorList>
            <person name="Chen Y.-H."/>
        </authorList>
    </citation>
    <scope>NUCLEOTIDE SEQUENCE [LARGE SCALE GENOMIC DNA]</scope>
</reference>
<dbReference type="AlphaFoldDB" id="A0A0T7FQX4"/>
<keyword evidence="1" id="KW-0812">Transmembrane</keyword>
<evidence type="ECO:0000313" key="4">
    <source>
        <dbReference type="Proteomes" id="UP000046176"/>
    </source>
</evidence>
<dbReference type="Pfam" id="PF07811">
    <property type="entry name" value="TadE"/>
    <property type="match status" value="1"/>
</dbReference>
<protein>
    <submittedName>
        <fullName evidence="3">Flp pilus assembly protein TadG</fullName>
    </submittedName>
</protein>
<dbReference type="InterPro" id="IPR012495">
    <property type="entry name" value="TadE-like_dom"/>
</dbReference>
<sequence>MAPRHDPDHRQGNRRERSVRALLADRKGQSGIEFTLLLPIMALLFAGTVDLGEGLMVKRKINQIAEVASDIVSQETSWSNSELNTLLQGTASILIPFDSSALAIQVALIDFDAAGNAKVNWSSAFQANAQVSGDPPAFEIPADLIESNVQLVVVQVNYAMTTPFTSLFSTVTGSGEYSFVGKAISRPRVGDKIAKK</sequence>
<proteinExistence type="predicted"/>
<dbReference type="OrthoDB" id="8281832at2"/>
<evidence type="ECO:0000259" key="2">
    <source>
        <dbReference type="Pfam" id="PF07811"/>
    </source>
</evidence>